<dbReference type="InterPro" id="IPR003593">
    <property type="entry name" value="AAA+_ATPase"/>
</dbReference>
<organism evidence="2 3">
    <name type="scientific">Kineosporia succinea</name>
    <dbReference type="NCBI Taxonomy" id="84632"/>
    <lineage>
        <taxon>Bacteria</taxon>
        <taxon>Bacillati</taxon>
        <taxon>Actinomycetota</taxon>
        <taxon>Actinomycetes</taxon>
        <taxon>Kineosporiales</taxon>
        <taxon>Kineosporiaceae</taxon>
        <taxon>Kineosporia</taxon>
    </lineage>
</organism>
<name>A0ABT9NXC6_9ACTN</name>
<evidence type="ECO:0000313" key="3">
    <source>
        <dbReference type="Proteomes" id="UP001235712"/>
    </source>
</evidence>
<dbReference type="EMBL" id="JAUSQZ010000001">
    <property type="protein sequence ID" value="MDP9825081.1"/>
    <property type="molecule type" value="Genomic_DNA"/>
</dbReference>
<evidence type="ECO:0000259" key="1">
    <source>
        <dbReference type="SMART" id="SM00382"/>
    </source>
</evidence>
<dbReference type="InterPro" id="IPR011704">
    <property type="entry name" value="ATPase_dyneun-rel_AAA"/>
</dbReference>
<dbReference type="CDD" id="cd00009">
    <property type="entry name" value="AAA"/>
    <property type="match status" value="1"/>
</dbReference>
<dbReference type="RefSeq" id="WP_307238497.1">
    <property type="nucleotide sequence ID" value="NZ_JAUSQZ010000001.1"/>
</dbReference>
<accession>A0ABT9NXC6</accession>
<protein>
    <recommendedName>
        <fullName evidence="1">AAA+ ATPase domain-containing protein</fullName>
    </recommendedName>
</protein>
<gene>
    <name evidence="2" type="ORF">J2S57_000830</name>
</gene>
<feature type="domain" description="AAA+ ATPase" evidence="1">
    <location>
        <begin position="33"/>
        <end position="172"/>
    </location>
</feature>
<dbReference type="Proteomes" id="UP001235712">
    <property type="component" value="Unassembled WGS sequence"/>
</dbReference>
<dbReference type="Pfam" id="PF07728">
    <property type="entry name" value="AAA_5"/>
    <property type="match status" value="1"/>
</dbReference>
<dbReference type="InterPro" id="IPR027417">
    <property type="entry name" value="P-loop_NTPase"/>
</dbReference>
<sequence length="395" mass="42132">MDLAQRLIDLTRRSTTEPGTDPYLGALALAVQADLPVLLWGAPGIGKTATLERLAADLGLRPETVVASVHDPTDFNGLPIPGADPARDGVPMAPPDWALRLSRDPSGGLLFLDELSTATPAVQAALLRVVLERRVGSLPLPSSVRVVAAANPPEHASGGWALTPPLANRFVHLPWRHDPVVVARGLGGCWPHVRPPELWPEELESAVFRARHAVSGFLTARPGYTHRLPTDDAARGGAWPSPRTWEMAMRLLAFGYASDAGEEAVSVALRGTVGDGAALELLAYLDRADLPDPEDVLRDPDSFPVPQRGDQVQAVLDGVAAAVTRVPEQQRWLAAWRVLARVAQVRPVDVVAPVALRLAALRSPEWAAPVELLSMRGLENLPGLLELATPAGGAR</sequence>
<dbReference type="SMART" id="SM00382">
    <property type="entry name" value="AAA"/>
    <property type="match status" value="1"/>
</dbReference>
<reference evidence="2 3" key="1">
    <citation type="submission" date="2023-07" db="EMBL/GenBank/DDBJ databases">
        <title>Sequencing the genomes of 1000 actinobacteria strains.</title>
        <authorList>
            <person name="Klenk H.-P."/>
        </authorList>
    </citation>
    <scope>NUCLEOTIDE SEQUENCE [LARGE SCALE GENOMIC DNA]</scope>
    <source>
        <strain evidence="2 3">DSM 44388</strain>
    </source>
</reference>
<keyword evidence="3" id="KW-1185">Reference proteome</keyword>
<evidence type="ECO:0000313" key="2">
    <source>
        <dbReference type="EMBL" id="MDP9825081.1"/>
    </source>
</evidence>
<proteinExistence type="predicted"/>
<comment type="caution">
    <text evidence="2">The sequence shown here is derived from an EMBL/GenBank/DDBJ whole genome shotgun (WGS) entry which is preliminary data.</text>
</comment>
<dbReference type="SUPFAM" id="SSF52540">
    <property type="entry name" value="P-loop containing nucleoside triphosphate hydrolases"/>
    <property type="match status" value="1"/>
</dbReference>
<dbReference type="Gene3D" id="3.40.50.300">
    <property type="entry name" value="P-loop containing nucleotide triphosphate hydrolases"/>
    <property type="match status" value="1"/>
</dbReference>